<dbReference type="AlphaFoldDB" id="A0A4Y9F1M8"/>
<evidence type="ECO:0000313" key="2">
    <source>
        <dbReference type="Proteomes" id="UP000297951"/>
    </source>
</evidence>
<dbReference type="Proteomes" id="UP000297951">
    <property type="component" value="Unassembled WGS sequence"/>
</dbReference>
<sequence>MKMLTFLWGNGRLAQRISQRRNQKMSEAHKRWHAVLAELKAIGKDSVNQQQRFQYRSIDDIKNHLNPLLSRHGVFYYPSLTERVSTEQRQTKSGGVQFAVSITQWYTVAAEDGSYFEVSVPAEATDFGDKATQKAMTFAEKTFLAQSLCIPTNDIDPDGESPEPSVARNWVELYNRAYDQGTDKLTDFLAWARTQGDAPQEMLTAGAKALAGLQEGNNHE</sequence>
<gene>
    <name evidence="1" type="ORF">E4U03_09555</name>
</gene>
<proteinExistence type="predicted"/>
<dbReference type="EMBL" id="SPQC01000036">
    <property type="protein sequence ID" value="TFU21291.1"/>
    <property type="molecule type" value="Genomic_DNA"/>
</dbReference>
<dbReference type="InterPro" id="IPR007499">
    <property type="entry name" value="ERF_bacteria_virus"/>
</dbReference>
<evidence type="ECO:0000313" key="1">
    <source>
        <dbReference type="EMBL" id="TFU21291.1"/>
    </source>
</evidence>
<reference evidence="1 2" key="1">
    <citation type="submission" date="2019-03" db="EMBL/GenBank/DDBJ databases">
        <title>Diversity of the mouse oral microbiome.</title>
        <authorList>
            <person name="Joseph S."/>
            <person name="Aduse-Opoku J."/>
            <person name="Curtis M."/>
            <person name="Wade W."/>
            <person name="Hashim A."/>
        </authorList>
    </citation>
    <scope>NUCLEOTIDE SEQUENCE [LARGE SCALE GENOMIC DNA]</scope>
    <source>
        <strain evidence="2">irhom_31</strain>
    </source>
</reference>
<dbReference type="OrthoDB" id="3525196at2"/>
<accession>A0A4Y9F1M8</accession>
<dbReference type="Pfam" id="PF04404">
    <property type="entry name" value="ERF"/>
    <property type="match status" value="1"/>
</dbReference>
<protein>
    <recommendedName>
        <fullName evidence="3">Single-stranded DNA-binding protein</fullName>
    </recommendedName>
</protein>
<name>A0A4Y9F1M8_9MICC</name>
<comment type="caution">
    <text evidence="1">The sequence shown here is derived from an EMBL/GenBank/DDBJ whole genome shotgun (WGS) entry which is preliminary data.</text>
</comment>
<evidence type="ECO:0008006" key="3">
    <source>
        <dbReference type="Google" id="ProtNLM"/>
    </source>
</evidence>
<organism evidence="1 2">
    <name type="scientific">Rothia nasimurium</name>
    <dbReference type="NCBI Taxonomy" id="85336"/>
    <lineage>
        <taxon>Bacteria</taxon>
        <taxon>Bacillati</taxon>
        <taxon>Actinomycetota</taxon>
        <taxon>Actinomycetes</taxon>
        <taxon>Micrococcales</taxon>
        <taxon>Micrococcaceae</taxon>
        <taxon>Rothia</taxon>
    </lineage>
</organism>